<accession>A0ABP0EED6</accession>
<feature type="compositionally biased region" description="Polar residues" evidence="1">
    <location>
        <begin position="1"/>
        <end position="11"/>
    </location>
</feature>
<evidence type="ECO:0000313" key="3">
    <source>
        <dbReference type="Proteomes" id="UP001497600"/>
    </source>
</evidence>
<evidence type="ECO:0008006" key="4">
    <source>
        <dbReference type="Google" id="ProtNLM"/>
    </source>
</evidence>
<gene>
    <name evidence="2" type="ORF">CAAN4_F02322</name>
</gene>
<sequence length="911" mass="103241">MESNIDPSITEQELFHVPNSPDQPDKHTNIVSQVREELPNVFRLNEYVSEHSNTNQSQHVPGEENSTAAAALNMIHYGFDNEISTESEHHHEVHSHRDNHSNYGGMSMAPPASDVYEIPSNVTHSHSVSNDTHQLAPEQEFVTMVPYNPMEKPKRLGRPRKHFAANLPNASENNSVQNVNEAMVSKFRLDYLPIEGPGSRGGRKGARSSPRGRIVMKNGIIPDNLGPIYTEEDLQRDMASNLPKVRRSRRSAMNNSHSASTDEIPINSITTKLGEIDPQQESPDLNGTLKSEEEVQRDLQNVVEAIPPQKSIQATILQTRALNSKLRSRENESKEEKKSVVGSKTWSIKPSRTTVRVTRTKNLRVLPGPLLSLTYNAYDGNMMKDDQASKEKLALGFPVKTAPYAEDIMILISFLNRYKEVIFGKDIYYIGPKDFEIGLSLPQYISKENSNEFVNYRDVPESEDSYDSNFVSPLMVYLFCKLLGLVLNKKKDISQVSQKGAIGELKSSASSLGFPKEWKDSSHVNTQGIISGEDVAEDYVDTPVDPKNPEVLDSQNYIYNTSVVTYNPFKDPEFEKYGLRGLLPVDRLIMLRTLAQWSLITSESLKAYINENSNYQDIGGDRSTYYAPRSMLKGFKNAEDALKEAEIKINKKINNASKRVQTPTEGSSTPPASTSQDPELAKYVDPTSDPLEHPLRWRVDEMFIGDGGFHIGRFYLSRMAEGNGGGLSSLKKMKASFTNFRELKDIPSSFKLYVEDIHQVLSNEFETFGVEFNEDGEEVHPDKDENGDNNNNEEIYDEEECHWYEVASNVEEIKNFITFLADRIQSLPSSIHRQMQTMHNYLVELEPLLAAQESAEVINKTDRSSRKRHIDYSDVSNAHKSRRYDEEDSQDEYFDEKDDEIIDENDEDYSE</sequence>
<dbReference type="EMBL" id="OZ004258">
    <property type="protein sequence ID" value="CAK7911410.1"/>
    <property type="molecule type" value="Genomic_DNA"/>
</dbReference>
<feature type="compositionally biased region" description="Polar residues" evidence="1">
    <location>
        <begin position="656"/>
        <end position="677"/>
    </location>
</feature>
<name>A0ABP0EED6_9ASCO</name>
<keyword evidence="3" id="KW-1185">Reference proteome</keyword>
<feature type="compositionally biased region" description="Acidic residues" evidence="1">
    <location>
        <begin position="886"/>
        <end position="911"/>
    </location>
</feature>
<feature type="region of interest" description="Disordered" evidence="1">
    <location>
        <begin position="325"/>
        <end position="345"/>
    </location>
</feature>
<proteinExistence type="predicted"/>
<feature type="compositionally biased region" description="Basic and acidic residues" evidence="1">
    <location>
        <begin position="327"/>
        <end position="339"/>
    </location>
</feature>
<feature type="region of interest" description="Disordered" evidence="1">
    <location>
        <begin position="858"/>
        <end position="911"/>
    </location>
</feature>
<dbReference type="Proteomes" id="UP001497600">
    <property type="component" value="Chromosome F"/>
</dbReference>
<reference evidence="2 3" key="1">
    <citation type="submission" date="2024-01" db="EMBL/GenBank/DDBJ databases">
        <authorList>
            <consortium name="Genoscope - CEA"/>
            <person name="William W."/>
        </authorList>
    </citation>
    <scope>NUCLEOTIDE SEQUENCE [LARGE SCALE GENOMIC DNA]</scope>
    <source>
        <strain evidence="2 3">29B2s-10</strain>
    </source>
</reference>
<evidence type="ECO:0000313" key="2">
    <source>
        <dbReference type="EMBL" id="CAK7911410.1"/>
    </source>
</evidence>
<feature type="region of interest" description="Disordered" evidence="1">
    <location>
        <begin position="1"/>
        <end position="27"/>
    </location>
</feature>
<evidence type="ECO:0000256" key="1">
    <source>
        <dbReference type="SAM" id="MobiDB-lite"/>
    </source>
</evidence>
<protein>
    <recommendedName>
        <fullName evidence="4">WHIM1 domain-containing protein</fullName>
    </recommendedName>
</protein>
<organism evidence="2 3">
    <name type="scientific">[Candida] anglica</name>
    <dbReference type="NCBI Taxonomy" id="148631"/>
    <lineage>
        <taxon>Eukaryota</taxon>
        <taxon>Fungi</taxon>
        <taxon>Dikarya</taxon>
        <taxon>Ascomycota</taxon>
        <taxon>Saccharomycotina</taxon>
        <taxon>Pichiomycetes</taxon>
        <taxon>Debaryomycetaceae</taxon>
        <taxon>Kurtzmaniella</taxon>
    </lineage>
</organism>
<feature type="region of interest" description="Disordered" evidence="1">
    <location>
        <begin position="654"/>
        <end position="687"/>
    </location>
</feature>